<keyword evidence="2" id="KW-1185">Reference proteome</keyword>
<sequence length="94" mass="10504">MENITEQVIPTKQGQIVVICNPLQDEDPNEQYMIAEDPSPYPPERQILLYSVTQILRSNASGTLPLGTSVQISDLHVVGEDLKTWVEGWNSNPI</sequence>
<gene>
    <name evidence="1" type="ORF">SAMN02745131_02925</name>
</gene>
<evidence type="ECO:0000313" key="1">
    <source>
        <dbReference type="EMBL" id="SHF53637.1"/>
    </source>
</evidence>
<name>A0A1M5CGB8_9BACT</name>
<proteinExistence type="predicted"/>
<evidence type="ECO:0000313" key="2">
    <source>
        <dbReference type="Proteomes" id="UP000184048"/>
    </source>
</evidence>
<dbReference type="OrthoDB" id="797851at2"/>
<dbReference type="Proteomes" id="UP000184048">
    <property type="component" value="Unassembled WGS sequence"/>
</dbReference>
<accession>A0A1M5CGB8</accession>
<dbReference type="EMBL" id="FQUU01000012">
    <property type="protein sequence ID" value="SHF53637.1"/>
    <property type="molecule type" value="Genomic_DNA"/>
</dbReference>
<protein>
    <submittedName>
        <fullName evidence="1">Uncharacterized protein</fullName>
    </submittedName>
</protein>
<dbReference type="STRING" id="1121884.SAMN02745131_02925"/>
<reference evidence="1 2" key="1">
    <citation type="submission" date="2016-11" db="EMBL/GenBank/DDBJ databases">
        <authorList>
            <person name="Jaros S."/>
            <person name="Januszkiewicz K."/>
            <person name="Wedrychowicz H."/>
        </authorList>
    </citation>
    <scope>NUCLEOTIDE SEQUENCE [LARGE SCALE GENOMIC DNA]</scope>
    <source>
        <strain evidence="1 2">DSM 18119</strain>
    </source>
</reference>
<organism evidence="1 2">
    <name type="scientific">Flavisolibacter ginsengisoli DSM 18119</name>
    <dbReference type="NCBI Taxonomy" id="1121884"/>
    <lineage>
        <taxon>Bacteria</taxon>
        <taxon>Pseudomonadati</taxon>
        <taxon>Bacteroidota</taxon>
        <taxon>Chitinophagia</taxon>
        <taxon>Chitinophagales</taxon>
        <taxon>Chitinophagaceae</taxon>
        <taxon>Flavisolibacter</taxon>
    </lineage>
</organism>
<dbReference type="AlphaFoldDB" id="A0A1M5CGB8"/>
<dbReference type="RefSeq" id="WP_072836071.1">
    <property type="nucleotide sequence ID" value="NZ_FQUU01000012.1"/>
</dbReference>